<feature type="non-terminal residue" evidence="6">
    <location>
        <position position="88"/>
    </location>
</feature>
<keyword evidence="7" id="KW-1185">Reference proteome</keyword>
<evidence type="ECO:0000256" key="4">
    <source>
        <dbReference type="ARBA" id="ARBA00047304"/>
    </source>
</evidence>
<dbReference type="AlphaFoldDB" id="V4MZY7"/>
<dbReference type="Gramene" id="ESQ38261">
    <property type="protein sequence ID" value="ESQ38261"/>
    <property type="gene ID" value="EUTSA_v10029472mg"/>
</dbReference>
<reference evidence="6 7" key="1">
    <citation type="journal article" date="2013" name="Front. Plant Sci.">
        <title>The Reference Genome of the Halophytic Plant Eutrema salsugineum.</title>
        <authorList>
            <person name="Yang R."/>
            <person name="Jarvis D.E."/>
            <person name="Chen H."/>
            <person name="Beilstein M.A."/>
            <person name="Grimwood J."/>
            <person name="Jenkins J."/>
            <person name="Shu S."/>
            <person name="Prochnik S."/>
            <person name="Xin M."/>
            <person name="Ma C."/>
            <person name="Schmutz J."/>
            <person name="Wing R.A."/>
            <person name="Mitchell-Olds T."/>
            <person name="Schumaker K.S."/>
            <person name="Wang X."/>
        </authorList>
    </citation>
    <scope>NUCLEOTIDE SEQUENCE [LARGE SCALE GENOMIC DNA]</scope>
</reference>
<protein>
    <recommendedName>
        <fullName evidence="1">ADP-ribosyl cyclase/cyclic ADP-ribose hydrolase</fullName>
        <ecNumber evidence="1">3.2.2.6</ecNumber>
    </recommendedName>
</protein>
<dbReference type="Proteomes" id="UP000030689">
    <property type="component" value="Unassembled WGS sequence"/>
</dbReference>
<name>V4MZY7_EUTSA</name>
<keyword evidence="3" id="KW-0520">NAD</keyword>
<dbReference type="OMA" id="WIIAFKD"/>
<dbReference type="InterPro" id="IPR035897">
    <property type="entry name" value="Toll_tir_struct_dom_sf"/>
</dbReference>
<dbReference type="EMBL" id="KI517537">
    <property type="protein sequence ID" value="ESQ38261.1"/>
    <property type="molecule type" value="Genomic_DNA"/>
</dbReference>
<dbReference type="EC" id="3.2.2.6" evidence="1"/>
<feature type="domain" description="TIR" evidence="5">
    <location>
        <begin position="10"/>
        <end position="88"/>
    </location>
</feature>
<dbReference type="KEGG" id="eus:EUTSA_v10029472mg"/>
<dbReference type="SUPFAM" id="SSF52200">
    <property type="entry name" value="Toll/Interleukin receptor TIR domain"/>
    <property type="match status" value="1"/>
</dbReference>
<evidence type="ECO:0000313" key="7">
    <source>
        <dbReference type="Proteomes" id="UP000030689"/>
    </source>
</evidence>
<organism evidence="6 7">
    <name type="scientific">Eutrema salsugineum</name>
    <name type="common">Saltwater cress</name>
    <name type="synonym">Sisymbrium salsugineum</name>
    <dbReference type="NCBI Taxonomy" id="72664"/>
    <lineage>
        <taxon>Eukaryota</taxon>
        <taxon>Viridiplantae</taxon>
        <taxon>Streptophyta</taxon>
        <taxon>Embryophyta</taxon>
        <taxon>Tracheophyta</taxon>
        <taxon>Spermatophyta</taxon>
        <taxon>Magnoliopsida</taxon>
        <taxon>eudicotyledons</taxon>
        <taxon>Gunneridae</taxon>
        <taxon>Pentapetalae</taxon>
        <taxon>rosids</taxon>
        <taxon>malvids</taxon>
        <taxon>Brassicales</taxon>
        <taxon>Brassicaceae</taxon>
        <taxon>Eutremeae</taxon>
        <taxon>Eutrema</taxon>
    </lineage>
</organism>
<keyword evidence="2" id="KW-0378">Hydrolase</keyword>
<dbReference type="GO" id="GO:0061809">
    <property type="term" value="F:NAD+ nucleosidase activity, cyclic ADP-ribose generating"/>
    <property type="evidence" value="ECO:0007669"/>
    <property type="project" value="UniProtKB-EC"/>
</dbReference>
<dbReference type="Pfam" id="PF01582">
    <property type="entry name" value="TIR"/>
    <property type="match status" value="1"/>
</dbReference>
<dbReference type="GO" id="GO:0007165">
    <property type="term" value="P:signal transduction"/>
    <property type="evidence" value="ECO:0007669"/>
    <property type="project" value="InterPro"/>
</dbReference>
<evidence type="ECO:0000259" key="5">
    <source>
        <dbReference type="PROSITE" id="PS50104"/>
    </source>
</evidence>
<dbReference type="SMART" id="SM00255">
    <property type="entry name" value="TIR"/>
    <property type="match status" value="1"/>
</dbReference>
<dbReference type="PROSITE" id="PS50104">
    <property type="entry name" value="TIR"/>
    <property type="match status" value="1"/>
</dbReference>
<dbReference type="PANTHER" id="PTHR32009">
    <property type="entry name" value="TMV RESISTANCE PROTEIN N-LIKE"/>
    <property type="match status" value="1"/>
</dbReference>
<dbReference type="InterPro" id="IPR000157">
    <property type="entry name" value="TIR_dom"/>
</dbReference>
<dbReference type="Gene3D" id="3.40.50.10140">
    <property type="entry name" value="Toll/interleukin-1 receptor homology (TIR) domain"/>
    <property type="match status" value="1"/>
</dbReference>
<comment type="catalytic activity">
    <reaction evidence="4">
        <text>NAD(+) + H2O = ADP-D-ribose + nicotinamide + H(+)</text>
        <dbReference type="Rhea" id="RHEA:16301"/>
        <dbReference type="ChEBI" id="CHEBI:15377"/>
        <dbReference type="ChEBI" id="CHEBI:15378"/>
        <dbReference type="ChEBI" id="CHEBI:17154"/>
        <dbReference type="ChEBI" id="CHEBI:57540"/>
        <dbReference type="ChEBI" id="CHEBI:57967"/>
        <dbReference type="EC" id="3.2.2.6"/>
    </reaction>
    <physiologicalReaction direction="left-to-right" evidence="4">
        <dbReference type="Rhea" id="RHEA:16302"/>
    </physiologicalReaction>
</comment>
<proteinExistence type="predicted"/>
<evidence type="ECO:0000313" key="6">
    <source>
        <dbReference type="EMBL" id="ESQ38261.1"/>
    </source>
</evidence>
<dbReference type="PANTHER" id="PTHR32009:SF39">
    <property type="entry name" value="TIR DOMAIN-CONTAINING PROTEIN"/>
    <property type="match status" value="1"/>
</dbReference>
<accession>V4MZY7</accession>
<gene>
    <name evidence="6" type="ORF">EUTSA_v10029472mg</name>
</gene>
<sequence>MESLPSASSAELDVFLSFRGFDTRNNFTGHLQKALRLRGIDSFIDDKLRRGDNLTALLDRIEKSKIAIIVFSKNCANSRWCLRELVKC</sequence>
<evidence type="ECO:0000256" key="1">
    <source>
        <dbReference type="ARBA" id="ARBA00011982"/>
    </source>
</evidence>
<evidence type="ECO:0000256" key="2">
    <source>
        <dbReference type="ARBA" id="ARBA00022801"/>
    </source>
</evidence>
<evidence type="ECO:0000256" key="3">
    <source>
        <dbReference type="ARBA" id="ARBA00023027"/>
    </source>
</evidence>